<proteinExistence type="predicted"/>
<dbReference type="GO" id="GO:0051537">
    <property type="term" value="F:2 iron, 2 sulfur cluster binding"/>
    <property type="evidence" value="ECO:0007669"/>
    <property type="project" value="UniProtKB-KW"/>
</dbReference>
<feature type="domain" description="2Fe-2S ferredoxin-type" evidence="8">
    <location>
        <begin position="229"/>
        <end position="313"/>
    </location>
</feature>
<dbReference type="SUPFAM" id="SSF63380">
    <property type="entry name" value="Riboflavin synthase domain-like"/>
    <property type="match status" value="1"/>
</dbReference>
<dbReference type="InterPro" id="IPR017927">
    <property type="entry name" value="FAD-bd_FR_type"/>
</dbReference>
<dbReference type="InterPro" id="IPR012675">
    <property type="entry name" value="Beta-grasp_dom_sf"/>
</dbReference>
<dbReference type="InterPro" id="IPR036010">
    <property type="entry name" value="2Fe-2S_ferredoxin-like_sf"/>
</dbReference>
<dbReference type="Pfam" id="PF00175">
    <property type="entry name" value="NAD_binding_1"/>
    <property type="match status" value="1"/>
</dbReference>
<dbReference type="InterPro" id="IPR001041">
    <property type="entry name" value="2Fe-2S_ferredoxin-type"/>
</dbReference>
<keyword evidence="4" id="KW-0479">Metal-binding</keyword>
<evidence type="ECO:0000256" key="5">
    <source>
        <dbReference type="ARBA" id="ARBA00023002"/>
    </source>
</evidence>
<evidence type="ECO:0000256" key="4">
    <source>
        <dbReference type="ARBA" id="ARBA00022723"/>
    </source>
</evidence>
<sequence>MEVSVLESRFPVVVTAAWTAARHVLALDVGADSDRALPGWTPGGHVTIHTPAGSCSLSLCGRPADDRWRLGVRNRGDGAARWLHDNATVGTSLEASSPSTTFGIDPNSDNHVLIAGGVGITPILAMALELAERGASWHLLYIGSSRQEMAFLDHLRGVRERVTVWETASRGRPDVAALVGEWIEGPSTVVYCCGPAGLIESVSGVFSGTGSPRVLSERFAATADLEGSFEVELGRSGGRAQVPAGVSVLDVLEERGVDIPWSCRAGICGTCETPLLAGRTDHGDSLVGMTRAADVCFPCVVRAVDGDVIVLDV</sequence>
<dbReference type="CDD" id="cd00207">
    <property type="entry name" value="fer2"/>
    <property type="match status" value="1"/>
</dbReference>
<dbReference type="AlphaFoldDB" id="A0A9X2VLH7"/>
<dbReference type="InterPro" id="IPR006058">
    <property type="entry name" value="2Fe2S_fd_BS"/>
</dbReference>
<keyword evidence="5" id="KW-0560">Oxidoreductase</keyword>
<dbReference type="PROSITE" id="PS00197">
    <property type="entry name" value="2FE2S_FER_1"/>
    <property type="match status" value="1"/>
</dbReference>
<evidence type="ECO:0000256" key="6">
    <source>
        <dbReference type="ARBA" id="ARBA00023004"/>
    </source>
</evidence>
<evidence type="ECO:0000256" key="3">
    <source>
        <dbReference type="ARBA" id="ARBA00022714"/>
    </source>
</evidence>
<evidence type="ECO:0000259" key="9">
    <source>
        <dbReference type="PROSITE" id="PS51384"/>
    </source>
</evidence>
<keyword evidence="11" id="KW-1185">Reference proteome</keyword>
<dbReference type="PANTHER" id="PTHR47354:SF1">
    <property type="entry name" value="CARNITINE MONOOXYGENASE REDUCTASE SUBUNIT"/>
    <property type="match status" value="1"/>
</dbReference>
<comment type="cofactor">
    <cofactor evidence="1">
        <name>FAD</name>
        <dbReference type="ChEBI" id="CHEBI:57692"/>
    </cofactor>
</comment>
<evidence type="ECO:0000313" key="11">
    <source>
        <dbReference type="Proteomes" id="UP001141259"/>
    </source>
</evidence>
<dbReference type="GO" id="GO:0046872">
    <property type="term" value="F:metal ion binding"/>
    <property type="evidence" value="ECO:0007669"/>
    <property type="project" value="UniProtKB-KW"/>
</dbReference>
<keyword evidence="7" id="KW-0411">Iron-sulfur</keyword>
<dbReference type="PANTHER" id="PTHR47354">
    <property type="entry name" value="NADH OXIDOREDUCTASE HCR"/>
    <property type="match status" value="1"/>
</dbReference>
<comment type="caution">
    <text evidence="10">The sequence shown here is derived from an EMBL/GenBank/DDBJ whole genome shotgun (WGS) entry which is preliminary data.</text>
</comment>
<dbReference type="PROSITE" id="PS51085">
    <property type="entry name" value="2FE2S_FER_2"/>
    <property type="match status" value="1"/>
</dbReference>
<accession>A0A9X2VLH7</accession>
<dbReference type="CDD" id="cd06185">
    <property type="entry name" value="PDR_like"/>
    <property type="match status" value="1"/>
</dbReference>
<dbReference type="GO" id="GO:0016491">
    <property type="term" value="F:oxidoreductase activity"/>
    <property type="evidence" value="ECO:0007669"/>
    <property type="project" value="UniProtKB-KW"/>
</dbReference>
<dbReference type="InterPro" id="IPR039261">
    <property type="entry name" value="FNR_nucleotide-bd"/>
</dbReference>
<dbReference type="Gene3D" id="3.40.50.80">
    <property type="entry name" value="Nucleotide-binding domain of ferredoxin-NADP reductase (FNR) module"/>
    <property type="match status" value="1"/>
</dbReference>
<evidence type="ECO:0000256" key="2">
    <source>
        <dbReference type="ARBA" id="ARBA00022630"/>
    </source>
</evidence>
<dbReference type="InterPro" id="IPR050415">
    <property type="entry name" value="MRET"/>
</dbReference>
<keyword evidence="3" id="KW-0001">2Fe-2S</keyword>
<gene>
    <name evidence="10" type="ORF">NZH93_17820</name>
</gene>
<dbReference type="Proteomes" id="UP001141259">
    <property type="component" value="Unassembled WGS sequence"/>
</dbReference>
<dbReference type="PROSITE" id="PS51384">
    <property type="entry name" value="FAD_FR"/>
    <property type="match status" value="1"/>
</dbReference>
<keyword evidence="2" id="KW-0285">Flavoprotein</keyword>
<evidence type="ECO:0000259" key="8">
    <source>
        <dbReference type="PROSITE" id="PS51085"/>
    </source>
</evidence>
<dbReference type="Pfam" id="PF00111">
    <property type="entry name" value="Fer2"/>
    <property type="match status" value="1"/>
</dbReference>
<dbReference type="InterPro" id="IPR017938">
    <property type="entry name" value="Riboflavin_synthase-like_b-brl"/>
</dbReference>
<dbReference type="PRINTS" id="PR00409">
    <property type="entry name" value="PHDIOXRDTASE"/>
</dbReference>
<evidence type="ECO:0000313" key="10">
    <source>
        <dbReference type="EMBL" id="MCS7478722.1"/>
    </source>
</evidence>
<dbReference type="SUPFAM" id="SSF52343">
    <property type="entry name" value="Ferredoxin reductase-like, C-terminal NADP-linked domain"/>
    <property type="match status" value="1"/>
</dbReference>
<reference evidence="10" key="1">
    <citation type="submission" date="2022-08" db="EMBL/GenBank/DDBJ databases">
        <authorList>
            <person name="Tistechok S."/>
            <person name="Samborskyy M."/>
            <person name="Roman I."/>
        </authorList>
    </citation>
    <scope>NUCLEOTIDE SEQUENCE</scope>
    <source>
        <strain evidence="10">DSM 103496</strain>
    </source>
</reference>
<dbReference type="InterPro" id="IPR001433">
    <property type="entry name" value="OxRdtase_FAD/NAD-bd"/>
</dbReference>
<dbReference type="EMBL" id="JANYMP010000007">
    <property type="protein sequence ID" value="MCS7478722.1"/>
    <property type="molecule type" value="Genomic_DNA"/>
</dbReference>
<protein>
    <submittedName>
        <fullName evidence="10">PDR/VanB family oxidoreductase</fullName>
    </submittedName>
</protein>
<evidence type="ECO:0000256" key="7">
    <source>
        <dbReference type="ARBA" id="ARBA00023014"/>
    </source>
</evidence>
<name>A0A9X2VLH7_9PSEU</name>
<keyword evidence="6" id="KW-0408">Iron</keyword>
<dbReference type="RefSeq" id="WP_259624223.1">
    <property type="nucleotide sequence ID" value="NZ_JANYMP010000007.1"/>
</dbReference>
<dbReference type="Gene3D" id="2.40.30.10">
    <property type="entry name" value="Translation factors"/>
    <property type="match status" value="1"/>
</dbReference>
<evidence type="ECO:0000256" key="1">
    <source>
        <dbReference type="ARBA" id="ARBA00001974"/>
    </source>
</evidence>
<feature type="domain" description="FAD-binding FR-type" evidence="9">
    <location>
        <begin position="7"/>
        <end position="105"/>
    </location>
</feature>
<dbReference type="SUPFAM" id="SSF54292">
    <property type="entry name" value="2Fe-2S ferredoxin-like"/>
    <property type="match status" value="1"/>
</dbReference>
<organism evidence="10 11">
    <name type="scientific">Umezawaea endophytica</name>
    <dbReference type="NCBI Taxonomy" id="1654476"/>
    <lineage>
        <taxon>Bacteria</taxon>
        <taxon>Bacillati</taxon>
        <taxon>Actinomycetota</taxon>
        <taxon>Actinomycetes</taxon>
        <taxon>Pseudonocardiales</taxon>
        <taxon>Pseudonocardiaceae</taxon>
        <taxon>Umezawaea</taxon>
    </lineage>
</organism>
<dbReference type="Gene3D" id="3.10.20.30">
    <property type="match status" value="1"/>
</dbReference>